<reference evidence="1" key="2">
    <citation type="journal article" date="2015" name="Fish Shellfish Immunol.">
        <title>Early steps in the European eel (Anguilla anguilla)-Vibrio vulnificus interaction in the gills: Role of the RtxA13 toxin.</title>
        <authorList>
            <person name="Callol A."/>
            <person name="Pajuelo D."/>
            <person name="Ebbesson L."/>
            <person name="Teles M."/>
            <person name="MacKenzie S."/>
            <person name="Amaro C."/>
        </authorList>
    </citation>
    <scope>NUCLEOTIDE SEQUENCE</scope>
</reference>
<name>A0A0E9STD0_ANGAN</name>
<sequence length="28" mass="3321">MVDFRLDYNCNDVTIHRNVGGLWLPESR</sequence>
<reference evidence="1" key="1">
    <citation type="submission" date="2014-11" db="EMBL/GenBank/DDBJ databases">
        <authorList>
            <person name="Amaro Gonzalez C."/>
        </authorList>
    </citation>
    <scope>NUCLEOTIDE SEQUENCE</scope>
</reference>
<evidence type="ECO:0000313" key="1">
    <source>
        <dbReference type="EMBL" id="JAH44624.1"/>
    </source>
</evidence>
<proteinExistence type="predicted"/>
<accession>A0A0E9STD0</accession>
<dbReference type="EMBL" id="GBXM01063953">
    <property type="protein sequence ID" value="JAH44624.1"/>
    <property type="molecule type" value="Transcribed_RNA"/>
</dbReference>
<organism evidence="1">
    <name type="scientific">Anguilla anguilla</name>
    <name type="common">European freshwater eel</name>
    <name type="synonym">Muraena anguilla</name>
    <dbReference type="NCBI Taxonomy" id="7936"/>
    <lineage>
        <taxon>Eukaryota</taxon>
        <taxon>Metazoa</taxon>
        <taxon>Chordata</taxon>
        <taxon>Craniata</taxon>
        <taxon>Vertebrata</taxon>
        <taxon>Euteleostomi</taxon>
        <taxon>Actinopterygii</taxon>
        <taxon>Neopterygii</taxon>
        <taxon>Teleostei</taxon>
        <taxon>Anguilliformes</taxon>
        <taxon>Anguillidae</taxon>
        <taxon>Anguilla</taxon>
    </lineage>
</organism>
<protein>
    <submittedName>
        <fullName evidence="1">Uncharacterized protein</fullName>
    </submittedName>
</protein>
<dbReference type="AlphaFoldDB" id="A0A0E9STD0"/>